<dbReference type="InterPro" id="IPR018490">
    <property type="entry name" value="cNMP-bd_dom_sf"/>
</dbReference>
<keyword evidence="3" id="KW-1185">Reference proteome</keyword>
<dbReference type="CDD" id="cd00038">
    <property type="entry name" value="CAP_ED"/>
    <property type="match status" value="1"/>
</dbReference>
<feature type="domain" description="Cyclic nucleotide-binding" evidence="1">
    <location>
        <begin position="21"/>
        <end position="140"/>
    </location>
</feature>
<dbReference type="PRINTS" id="PR00103">
    <property type="entry name" value="CAMPKINASE"/>
</dbReference>
<dbReference type="Proteomes" id="UP000005019">
    <property type="component" value="Unassembled WGS sequence"/>
</dbReference>
<dbReference type="Pfam" id="PF00027">
    <property type="entry name" value="cNMP_binding"/>
    <property type="match status" value="1"/>
</dbReference>
<dbReference type="PROSITE" id="PS50042">
    <property type="entry name" value="CNMP_BINDING_3"/>
    <property type="match status" value="1"/>
</dbReference>
<reference evidence="2 3" key="1">
    <citation type="journal article" date="2011" name="J. Bacteriol.">
        <title>Genome sequence of Methyloversatilis universalis FAM5T, a methylotrophic representative of the order Rhodocyclales.</title>
        <authorList>
            <person name="Kittichotirat W."/>
            <person name="Good N.M."/>
            <person name="Hall R."/>
            <person name="Bringel F."/>
            <person name="Lajus A."/>
            <person name="Medigue C."/>
            <person name="Smalley N.E."/>
            <person name="Beck D."/>
            <person name="Bumgarner R."/>
            <person name="Vuilleumier S."/>
            <person name="Kalyuzhnaya M.G."/>
        </authorList>
    </citation>
    <scope>NUCLEOTIDE SEQUENCE [LARGE SCALE GENOMIC DNA]</scope>
    <source>
        <strain evidence="3">ATCC BAA-1314 / JCM 13912 / FAM5</strain>
    </source>
</reference>
<dbReference type="RefSeq" id="WP_008059729.1">
    <property type="nucleotide sequence ID" value="NZ_AFHG01000036.1"/>
</dbReference>
<comment type="caution">
    <text evidence="2">The sequence shown here is derived from an EMBL/GenBank/DDBJ whole genome shotgun (WGS) entry which is preliminary data.</text>
</comment>
<dbReference type="PANTHER" id="PTHR24567">
    <property type="entry name" value="CRP FAMILY TRANSCRIPTIONAL REGULATORY PROTEIN"/>
    <property type="match status" value="1"/>
</dbReference>
<dbReference type="SUPFAM" id="SSF51206">
    <property type="entry name" value="cAMP-binding domain-like"/>
    <property type="match status" value="1"/>
</dbReference>
<gene>
    <name evidence="2" type="ORF">METUNv1_01170</name>
</gene>
<dbReference type="eggNOG" id="COG0664">
    <property type="taxonomic scope" value="Bacteria"/>
</dbReference>
<dbReference type="PANTHER" id="PTHR24567:SF68">
    <property type="entry name" value="DNA-BINDING TRANSCRIPTIONAL DUAL REGULATOR CRP"/>
    <property type="match status" value="1"/>
</dbReference>
<dbReference type="STRING" id="1000565.METUNv1_01170"/>
<name>F5RA90_METUF</name>
<proteinExistence type="predicted"/>
<dbReference type="OrthoDB" id="6881322at2"/>
<dbReference type="InterPro" id="IPR018488">
    <property type="entry name" value="cNMP-bd_CS"/>
</dbReference>
<dbReference type="PROSITE" id="PS00889">
    <property type="entry name" value="CNMP_BINDING_2"/>
    <property type="match status" value="1"/>
</dbReference>
<dbReference type="InterPro" id="IPR050397">
    <property type="entry name" value="Env_Response_Regulators"/>
</dbReference>
<evidence type="ECO:0000313" key="3">
    <source>
        <dbReference type="Proteomes" id="UP000005019"/>
    </source>
</evidence>
<dbReference type="SMART" id="SM00100">
    <property type="entry name" value="cNMP"/>
    <property type="match status" value="1"/>
</dbReference>
<protein>
    <submittedName>
        <fullName evidence="2">cAMP-binding protein</fullName>
    </submittedName>
</protein>
<organism evidence="2 3">
    <name type="scientific">Methyloversatilis universalis (strain ATCC BAA-1314 / DSM 25237 / JCM 13912 / CCUG 52030 / FAM5)</name>
    <dbReference type="NCBI Taxonomy" id="1000565"/>
    <lineage>
        <taxon>Bacteria</taxon>
        <taxon>Pseudomonadati</taxon>
        <taxon>Pseudomonadota</taxon>
        <taxon>Betaproteobacteria</taxon>
        <taxon>Nitrosomonadales</taxon>
        <taxon>Sterolibacteriaceae</taxon>
        <taxon>Methyloversatilis</taxon>
    </lineage>
</organism>
<dbReference type="InterPro" id="IPR014710">
    <property type="entry name" value="RmlC-like_jellyroll"/>
</dbReference>
<evidence type="ECO:0000313" key="2">
    <source>
        <dbReference type="EMBL" id="EGK72406.1"/>
    </source>
</evidence>
<accession>F5RA90</accession>
<dbReference type="EMBL" id="AFHG01000036">
    <property type="protein sequence ID" value="EGK72406.1"/>
    <property type="molecule type" value="Genomic_DNA"/>
</dbReference>
<evidence type="ECO:0000259" key="1">
    <source>
        <dbReference type="PROSITE" id="PS50042"/>
    </source>
</evidence>
<dbReference type="AlphaFoldDB" id="F5RA90"/>
<sequence length="158" mass="17463">MRFFGRDDDHAALQPLRQIKLFSSLTARELKVVYGLRHERHYLAGEIVFDQGDEGQAIYAIVEGEVEILRAEGGSPHRLALLAPGEVFGELALLDQAPRAAQARALSDCRLVVFFRADFMSLLETHPKIASKIALALARHLGGRLRQANAGARQEGHL</sequence>
<dbReference type="InterPro" id="IPR000595">
    <property type="entry name" value="cNMP-bd_dom"/>
</dbReference>
<dbReference type="GO" id="GO:0003700">
    <property type="term" value="F:DNA-binding transcription factor activity"/>
    <property type="evidence" value="ECO:0007669"/>
    <property type="project" value="TreeGrafter"/>
</dbReference>
<dbReference type="GO" id="GO:0005829">
    <property type="term" value="C:cytosol"/>
    <property type="evidence" value="ECO:0007669"/>
    <property type="project" value="TreeGrafter"/>
</dbReference>
<dbReference type="Gene3D" id="2.60.120.10">
    <property type="entry name" value="Jelly Rolls"/>
    <property type="match status" value="1"/>
</dbReference>